<dbReference type="SUPFAM" id="SSF56112">
    <property type="entry name" value="Protein kinase-like (PK-like)"/>
    <property type="match status" value="1"/>
</dbReference>
<protein>
    <submittedName>
        <fullName evidence="3">Protein kinase domain-containing protein</fullName>
    </submittedName>
</protein>
<dbReference type="SMART" id="SM00220">
    <property type="entry name" value="S_TKc"/>
    <property type="match status" value="1"/>
</dbReference>
<dbReference type="PROSITE" id="PS50011">
    <property type="entry name" value="PROTEIN_KINASE_DOM"/>
    <property type="match status" value="1"/>
</dbReference>
<feature type="region of interest" description="Disordered" evidence="1">
    <location>
        <begin position="226"/>
        <end position="247"/>
    </location>
</feature>
<dbReference type="GO" id="GO:0004672">
    <property type="term" value="F:protein kinase activity"/>
    <property type="evidence" value="ECO:0007669"/>
    <property type="project" value="InterPro"/>
</dbReference>
<dbReference type="InterPro" id="IPR000719">
    <property type="entry name" value="Prot_kinase_dom"/>
</dbReference>
<dbReference type="Gene3D" id="1.10.510.10">
    <property type="entry name" value="Transferase(Phosphotransferase) domain 1"/>
    <property type="match status" value="2"/>
</dbReference>
<keyword evidence="4" id="KW-1185">Reference proteome</keyword>
<name>A0A699YRK3_HAELA</name>
<evidence type="ECO:0000259" key="2">
    <source>
        <dbReference type="PROSITE" id="PS50011"/>
    </source>
</evidence>
<dbReference type="Pfam" id="PF07714">
    <property type="entry name" value="PK_Tyr_Ser-Thr"/>
    <property type="match status" value="1"/>
</dbReference>
<dbReference type="InterPro" id="IPR008271">
    <property type="entry name" value="Ser/Thr_kinase_AS"/>
</dbReference>
<feature type="compositionally biased region" description="Low complexity" evidence="1">
    <location>
        <begin position="226"/>
        <end position="236"/>
    </location>
</feature>
<feature type="domain" description="Protein kinase" evidence="2">
    <location>
        <begin position="299"/>
        <end position="552"/>
    </location>
</feature>
<dbReference type="AlphaFoldDB" id="A0A699YRK3"/>
<sequence length="552" mass="59799">MQLVAASITSLVKDGSMAKYQALVKDLHDTADIDTLVHKVVVHMRSVLGHTSNHQVWYRVALTATNNMAATIFDDLMQVPASLMQRGLSNQSTNSSFKMLKEVQAQAGVMRTTVAMKSTVMKISVHNRQQVMIPDVQKLINQSGNVSIDIFNTRLIKPPTSVLVFPLKVKQHIFGVIFCMSSVQTDFNDVSPRLREVCEVMSPHLLLLLNNTLLKDYKVVQNAQPVSSEGGSVSGSRNQSFSGRSINDSGGVNMSAESFVFAQSRSSTGALVTGLTEKLNQKRIKSSMDFAGNAHLGDLQVTNCLGEGGFAKVVCDDGKNEKMVMKNAHEIAILGALSHPNIVQAYTCMTDVLVAELLSQCLRHASPALLSSSALKYLAGMEERTCHIEVIELCDLGNMSTALKNSVFQVAQPDKMLAQVLAANGGVEPTAGGPEGNREGRLPLGAKVHMRTLLLTLIEIASAMGYLHRMGVVHCDLKPANVLLKSSNMDSRGFTTKVSDFGLSRVEDDDNNSSFPFNSCGTAAYVAPEALICNKKVNSSVDVYAFGILMWE</sequence>
<evidence type="ECO:0000256" key="1">
    <source>
        <dbReference type="SAM" id="MobiDB-lite"/>
    </source>
</evidence>
<keyword evidence="3" id="KW-0418">Kinase</keyword>
<dbReference type="InterPro" id="IPR011009">
    <property type="entry name" value="Kinase-like_dom_sf"/>
</dbReference>
<dbReference type="InterPro" id="IPR001245">
    <property type="entry name" value="Ser-Thr/Tyr_kinase_cat_dom"/>
</dbReference>
<proteinExistence type="predicted"/>
<feature type="compositionally biased region" description="Polar residues" evidence="1">
    <location>
        <begin position="237"/>
        <end position="247"/>
    </location>
</feature>
<dbReference type="GO" id="GO:0007165">
    <property type="term" value="P:signal transduction"/>
    <property type="evidence" value="ECO:0007669"/>
    <property type="project" value="TreeGrafter"/>
</dbReference>
<dbReference type="Proteomes" id="UP000485058">
    <property type="component" value="Unassembled WGS sequence"/>
</dbReference>
<comment type="caution">
    <text evidence="3">The sequence shown here is derived from an EMBL/GenBank/DDBJ whole genome shotgun (WGS) entry which is preliminary data.</text>
</comment>
<dbReference type="GO" id="GO:0005737">
    <property type="term" value="C:cytoplasm"/>
    <property type="evidence" value="ECO:0007669"/>
    <property type="project" value="TreeGrafter"/>
</dbReference>
<dbReference type="EMBL" id="BLLF01000446">
    <property type="protein sequence ID" value="GFH11895.1"/>
    <property type="molecule type" value="Genomic_DNA"/>
</dbReference>
<reference evidence="3 4" key="1">
    <citation type="submission" date="2020-02" db="EMBL/GenBank/DDBJ databases">
        <title>Draft genome sequence of Haematococcus lacustris strain NIES-144.</title>
        <authorList>
            <person name="Morimoto D."/>
            <person name="Nakagawa S."/>
            <person name="Yoshida T."/>
            <person name="Sawayama S."/>
        </authorList>
    </citation>
    <scope>NUCLEOTIDE SEQUENCE [LARGE SCALE GENOMIC DNA]</scope>
    <source>
        <strain evidence="3 4">NIES-144</strain>
    </source>
</reference>
<gene>
    <name evidence="3" type="ORF">HaLaN_07473</name>
</gene>
<dbReference type="GO" id="GO:0005524">
    <property type="term" value="F:ATP binding"/>
    <property type="evidence" value="ECO:0007669"/>
    <property type="project" value="InterPro"/>
</dbReference>
<dbReference type="PANTHER" id="PTHR23257">
    <property type="entry name" value="SERINE-THREONINE PROTEIN KINASE"/>
    <property type="match status" value="1"/>
</dbReference>
<dbReference type="PANTHER" id="PTHR23257:SF958">
    <property type="entry name" value="SERINE_THREONINE-PROTEIN KINASE WNK4"/>
    <property type="match status" value="1"/>
</dbReference>
<evidence type="ECO:0000313" key="4">
    <source>
        <dbReference type="Proteomes" id="UP000485058"/>
    </source>
</evidence>
<keyword evidence="3" id="KW-0808">Transferase</keyword>
<dbReference type="PROSITE" id="PS00108">
    <property type="entry name" value="PROTEIN_KINASE_ST"/>
    <property type="match status" value="1"/>
</dbReference>
<organism evidence="3 4">
    <name type="scientific">Haematococcus lacustris</name>
    <name type="common">Green alga</name>
    <name type="synonym">Haematococcus pluvialis</name>
    <dbReference type="NCBI Taxonomy" id="44745"/>
    <lineage>
        <taxon>Eukaryota</taxon>
        <taxon>Viridiplantae</taxon>
        <taxon>Chlorophyta</taxon>
        <taxon>core chlorophytes</taxon>
        <taxon>Chlorophyceae</taxon>
        <taxon>CS clade</taxon>
        <taxon>Chlamydomonadales</taxon>
        <taxon>Haematococcaceae</taxon>
        <taxon>Haematococcus</taxon>
    </lineage>
</organism>
<dbReference type="InterPro" id="IPR050167">
    <property type="entry name" value="Ser_Thr_protein_kinase"/>
</dbReference>
<accession>A0A699YRK3</accession>
<evidence type="ECO:0000313" key="3">
    <source>
        <dbReference type="EMBL" id="GFH11895.1"/>
    </source>
</evidence>